<accession>A0A0W0S981</accession>
<reference evidence="1 2" key="1">
    <citation type="submission" date="2015-11" db="EMBL/GenBank/DDBJ databases">
        <title>Genomic analysis of 38 Legionella species identifies large and diverse effector repertoires.</title>
        <authorList>
            <person name="Burstein D."/>
            <person name="Amaro F."/>
            <person name="Zusman T."/>
            <person name="Lifshitz Z."/>
            <person name="Cohen O."/>
            <person name="Gilbert J.A."/>
            <person name="Pupko T."/>
            <person name="Shuman H.A."/>
            <person name="Segal G."/>
        </authorList>
    </citation>
    <scope>NUCLEOTIDE SEQUENCE [LARGE SCALE GENOMIC DNA]</scope>
    <source>
        <strain evidence="1 2">ORW</strain>
    </source>
</reference>
<gene>
    <name evidence="1" type="ORF">Lche_1910</name>
</gene>
<name>A0A0W0S981_9GAMM</name>
<protein>
    <submittedName>
        <fullName evidence="1">Uncharacterized protein</fullName>
    </submittedName>
</protein>
<dbReference type="RefSeq" id="WP_058387785.1">
    <property type="nucleotide sequence ID" value="NZ_LNXW01000013.1"/>
</dbReference>
<comment type="caution">
    <text evidence="1">The sequence shown here is derived from an EMBL/GenBank/DDBJ whole genome shotgun (WGS) entry which is preliminary data.</text>
</comment>
<evidence type="ECO:0000313" key="2">
    <source>
        <dbReference type="Proteomes" id="UP000054921"/>
    </source>
</evidence>
<evidence type="ECO:0000313" key="1">
    <source>
        <dbReference type="EMBL" id="KTC79890.1"/>
    </source>
</evidence>
<dbReference type="EMBL" id="LNXW01000013">
    <property type="protein sequence ID" value="KTC79890.1"/>
    <property type="molecule type" value="Genomic_DNA"/>
</dbReference>
<dbReference type="AlphaFoldDB" id="A0A0W0S981"/>
<dbReference type="PATRIC" id="fig|28084.5.peg.2072"/>
<organism evidence="1 2">
    <name type="scientific">Legionella cherrii</name>
    <dbReference type="NCBI Taxonomy" id="28084"/>
    <lineage>
        <taxon>Bacteria</taxon>
        <taxon>Pseudomonadati</taxon>
        <taxon>Pseudomonadota</taxon>
        <taxon>Gammaproteobacteria</taxon>
        <taxon>Legionellales</taxon>
        <taxon>Legionellaceae</taxon>
        <taxon>Legionella</taxon>
    </lineage>
</organism>
<sequence length="122" mass="14262">MFFPDVFVRKYIDCNGMEIDLKPRDNPSLTERYIHEIRHLVDSIVVAYLRAPLEQFFFVLRCFSGSQLSPSLRSFNFPLTLFGLDISFKDNFYFGALWVKRMMSAIESGLFEFFSKGHLGQV</sequence>
<dbReference type="Proteomes" id="UP000054921">
    <property type="component" value="Unassembled WGS sequence"/>
</dbReference>
<proteinExistence type="predicted"/>